<sequence>MTITLNCYCQDSTAINKKRLKAVILTESVLYVGVLAGLSTQWYADNEQGNFHFFNDNRQWLQMDKVGHLASAYQTGKLGIDVLKWSGVNQKKAAYYGGVLGLAFLSGVEVLDGFSSKWGFSWGDMAANTLGASLAISQELLFHKQIAIVKFSYHSTEFPEYRPETLGENATASILKDYNGQTYWISLNLKDVTHLTYIPEWLSVSGGYSATGMFGGGSNPTINAAGNSIPLVNRYRQYYLSLDIDLERIPTKSKVLKTAFRTLNFIKIPMPTLRFQEEKGITFYPIYF</sequence>
<keyword evidence="3" id="KW-1185">Reference proteome</keyword>
<comment type="caution">
    <text evidence="2">The sequence shown here is derived from an EMBL/GenBank/DDBJ whole genome shotgun (WGS) entry which is preliminary data.</text>
</comment>
<accession>A0A6N9NK04</accession>
<dbReference type="Proteomes" id="UP000470771">
    <property type="component" value="Unassembled WGS sequence"/>
</dbReference>
<dbReference type="AlphaFoldDB" id="A0A6N9NK04"/>
<protein>
    <submittedName>
        <fullName evidence="2">DUF2279 domain-containing protein</fullName>
    </submittedName>
</protein>
<evidence type="ECO:0000313" key="2">
    <source>
        <dbReference type="EMBL" id="NBG66253.1"/>
    </source>
</evidence>
<gene>
    <name evidence="2" type="ORF">GQN54_09005</name>
</gene>
<dbReference type="Pfam" id="PF10043">
    <property type="entry name" value="DUF2279"/>
    <property type="match status" value="1"/>
</dbReference>
<keyword evidence="1" id="KW-0812">Transmembrane</keyword>
<evidence type="ECO:0000256" key="1">
    <source>
        <dbReference type="SAM" id="Phobius"/>
    </source>
</evidence>
<organism evidence="2 3">
    <name type="scientific">Acidiluteibacter ferrifornacis</name>
    <dbReference type="NCBI Taxonomy" id="2692424"/>
    <lineage>
        <taxon>Bacteria</taxon>
        <taxon>Pseudomonadati</taxon>
        <taxon>Bacteroidota</taxon>
        <taxon>Flavobacteriia</taxon>
        <taxon>Flavobacteriales</taxon>
        <taxon>Cryomorphaceae</taxon>
        <taxon>Acidiluteibacter</taxon>
    </lineage>
</organism>
<keyword evidence="1" id="KW-1133">Transmembrane helix</keyword>
<name>A0A6N9NK04_9FLAO</name>
<dbReference type="EMBL" id="WWNE01000007">
    <property type="protein sequence ID" value="NBG66253.1"/>
    <property type="molecule type" value="Genomic_DNA"/>
</dbReference>
<dbReference type="InterPro" id="IPR018736">
    <property type="entry name" value="DUF2279_periplasmic_lipo"/>
</dbReference>
<proteinExistence type="predicted"/>
<keyword evidence="1" id="KW-0472">Membrane</keyword>
<feature type="transmembrane region" description="Helical" evidence="1">
    <location>
        <begin position="22"/>
        <end position="44"/>
    </location>
</feature>
<dbReference type="RefSeq" id="WP_160633212.1">
    <property type="nucleotide sequence ID" value="NZ_WWNE01000007.1"/>
</dbReference>
<reference evidence="2 3" key="1">
    <citation type="submission" date="2019-12" db="EMBL/GenBank/DDBJ databases">
        <authorList>
            <person name="Zhao J."/>
        </authorList>
    </citation>
    <scope>NUCLEOTIDE SEQUENCE [LARGE SCALE GENOMIC DNA]</scope>
    <source>
        <strain evidence="2 3">S-15</strain>
    </source>
</reference>
<evidence type="ECO:0000313" key="3">
    <source>
        <dbReference type="Proteomes" id="UP000470771"/>
    </source>
</evidence>